<comment type="subcellular location">
    <subcellularLocation>
        <location evidence="1">Endoplasmic reticulum membrane</location>
        <topology evidence="1">Single-pass type IV membrane protein</topology>
    </subcellularLocation>
</comment>
<evidence type="ECO:0000256" key="3">
    <source>
        <dbReference type="ARBA" id="ARBA00022692"/>
    </source>
</evidence>
<keyword evidence="5" id="KW-0931">ER-Golgi transport</keyword>
<evidence type="ECO:0000256" key="10">
    <source>
        <dbReference type="SAM" id="Phobius"/>
    </source>
</evidence>
<feature type="transmembrane region" description="Helical" evidence="10">
    <location>
        <begin position="200"/>
        <end position="221"/>
    </location>
</feature>
<evidence type="ECO:0000256" key="7">
    <source>
        <dbReference type="ARBA" id="ARBA00023054"/>
    </source>
</evidence>
<evidence type="ECO:0000256" key="2">
    <source>
        <dbReference type="ARBA" id="ARBA00022448"/>
    </source>
</evidence>
<keyword evidence="3 10" id="KW-0812">Transmembrane</keyword>
<dbReference type="InterPro" id="IPR005606">
    <property type="entry name" value="Sec20"/>
</dbReference>
<dbReference type="PANTHER" id="PTHR12825:SF0">
    <property type="entry name" value="VESICLE TRANSPORT PROTEIN SEC20"/>
    <property type="match status" value="1"/>
</dbReference>
<protein>
    <recommendedName>
        <fullName evidence="11">Sec20 C-terminal domain-containing protein</fullName>
    </recommendedName>
</protein>
<evidence type="ECO:0000313" key="13">
    <source>
        <dbReference type="Proteomes" id="UP000629468"/>
    </source>
</evidence>
<accession>A0A8H7CAB8</accession>
<comment type="similarity">
    <text evidence="9">Belongs to the SEC20 family.</text>
</comment>
<keyword evidence="8 10" id="KW-0472">Membrane</keyword>
<evidence type="ECO:0000256" key="4">
    <source>
        <dbReference type="ARBA" id="ARBA00022824"/>
    </source>
</evidence>
<evidence type="ECO:0000313" key="12">
    <source>
        <dbReference type="EMBL" id="KAF7770493.1"/>
    </source>
</evidence>
<dbReference type="EMBL" id="JABXXO010000009">
    <property type="protein sequence ID" value="KAF7770493.1"/>
    <property type="molecule type" value="Genomic_DNA"/>
</dbReference>
<proteinExistence type="inferred from homology"/>
<dbReference type="GO" id="GO:0031201">
    <property type="term" value="C:SNARE complex"/>
    <property type="evidence" value="ECO:0007669"/>
    <property type="project" value="TreeGrafter"/>
</dbReference>
<keyword evidence="2" id="KW-0813">Transport</keyword>
<keyword evidence="7" id="KW-0175">Coiled coil</keyword>
<reference evidence="12 13" key="1">
    <citation type="journal article" name="Sci. Rep.">
        <title>Telomere-to-telomere assembled and centromere annotated genomes of the two main subspecies of the button mushroom Agaricus bisporus reveal especially polymorphic chromosome ends.</title>
        <authorList>
            <person name="Sonnenberg A.S.M."/>
            <person name="Sedaghat-Telgerd N."/>
            <person name="Lavrijssen B."/>
            <person name="Ohm R.A."/>
            <person name="Hendrickx P.M."/>
            <person name="Scholtmeijer K."/>
            <person name="Baars J.J.P."/>
            <person name="van Peer A."/>
        </authorList>
    </citation>
    <scope>NUCLEOTIDE SEQUENCE [LARGE SCALE GENOMIC DNA]</scope>
    <source>
        <strain evidence="12 13">H119_p4</strain>
    </source>
</reference>
<evidence type="ECO:0000256" key="5">
    <source>
        <dbReference type="ARBA" id="ARBA00022892"/>
    </source>
</evidence>
<evidence type="ECO:0000259" key="11">
    <source>
        <dbReference type="Pfam" id="PF03908"/>
    </source>
</evidence>
<organism evidence="12 13">
    <name type="scientific">Agaricus bisporus var. burnettii</name>
    <dbReference type="NCBI Taxonomy" id="192524"/>
    <lineage>
        <taxon>Eukaryota</taxon>
        <taxon>Fungi</taxon>
        <taxon>Dikarya</taxon>
        <taxon>Basidiomycota</taxon>
        <taxon>Agaricomycotina</taxon>
        <taxon>Agaricomycetes</taxon>
        <taxon>Agaricomycetidae</taxon>
        <taxon>Agaricales</taxon>
        <taxon>Agaricineae</taxon>
        <taxon>Agaricaceae</taxon>
        <taxon>Agaricus</taxon>
    </lineage>
</organism>
<dbReference type="GO" id="GO:0006890">
    <property type="term" value="P:retrograde vesicle-mediated transport, Golgi to endoplasmic reticulum"/>
    <property type="evidence" value="ECO:0007669"/>
    <property type="project" value="InterPro"/>
</dbReference>
<dbReference type="GO" id="GO:0005789">
    <property type="term" value="C:endoplasmic reticulum membrane"/>
    <property type="evidence" value="ECO:0007669"/>
    <property type="project" value="UniProtKB-SubCell"/>
</dbReference>
<dbReference type="GO" id="GO:0005484">
    <property type="term" value="F:SNAP receptor activity"/>
    <property type="evidence" value="ECO:0007669"/>
    <property type="project" value="InterPro"/>
</dbReference>
<name>A0A8H7CAB8_AGABI</name>
<dbReference type="PANTHER" id="PTHR12825">
    <property type="entry name" value="BNIP1-RELATED"/>
    <property type="match status" value="1"/>
</dbReference>
<feature type="domain" description="Sec20 C-terminal" evidence="11">
    <location>
        <begin position="136"/>
        <end position="224"/>
    </location>
</feature>
<dbReference type="Pfam" id="PF03908">
    <property type="entry name" value="Sec20"/>
    <property type="match status" value="1"/>
</dbReference>
<comment type="caution">
    <text evidence="12">The sequence shown here is derived from an EMBL/GenBank/DDBJ whole genome shotgun (WGS) entry which is preliminary data.</text>
</comment>
<dbReference type="Proteomes" id="UP000629468">
    <property type="component" value="Unassembled WGS sequence"/>
</dbReference>
<evidence type="ECO:0000256" key="9">
    <source>
        <dbReference type="ARBA" id="ARBA00037934"/>
    </source>
</evidence>
<dbReference type="AlphaFoldDB" id="A0A8H7CAB8"/>
<keyword evidence="4" id="KW-0256">Endoplasmic reticulum</keyword>
<evidence type="ECO:0000256" key="1">
    <source>
        <dbReference type="ARBA" id="ARBA00004163"/>
    </source>
</evidence>
<evidence type="ECO:0000256" key="8">
    <source>
        <dbReference type="ARBA" id="ARBA00023136"/>
    </source>
</evidence>
<gene>
    <name evidence="12" type="ORF">Agabi119p4_6467</name>
</gene>
<dbReference type="InterPro" id="IPR056173">
    <property type="entry name" value="Sec20_C"/>
</dbReference>
<evidence type="ECO:0000256" key="6">
    <source>
        <dbReference type="ARBA" id="ARBA00022989"/>
    </source>
</evidence>
<sequence length="303" mass="34032">MDETVETARRRIDDIAAFQLPRLRACSSSLADHNQLSLELREDMDTVSRLVEELAVAIGDQQDEQARNELELAVNDMRDSLLQLRRDTRAALLASKKAIDSKNASHAREELFHSSAVKEKQSFSEKVTDDALMEANDNVTEALRRTITLMQGELERSVLTTQMLDDSTAMLRATSQTHDSLNSLMLTSKQLITALEKADWLDRIIILSAFLFFILVVLFILKQRFIDRGLRIALWWTRFIPRPQKQDVMKVVEEGRASITAAITSTLPSILDVPSSSIAEITSSTVAAIPESPTVEIDNHVEL</sequence>
<keyword evidence="6 10" id="KW-1133">Transmembrane helix</keyword>